<dbReference type="PRINTS" id="PR00625">
    <property type="entry name" value="JDOMAIN"/>
</dbReference>
<dbReference type="EMBL" id="JABANN010000182">
    <property type="protein sequence ID" value="KAF4667406.1"/>
    <property type="molecule type" value="Genomic_DNA"/>
</dbReference>
<name>A0A7J6M7M1_PEROL</name>
<dbReference type="SUPFAM" id="SSF49493">
    <property type="entry name" value="HSP40/DnaJ peptide-binding domain"/>
    <property type="match status" value="2"/>
</dbReference>
<dbReference type="InterPro" id="IPR017441">
    <property type="entry name" value="Protein_kinase_ATP_BS"/>
</dbReference>
<comment type="caution">
    <text evidence="7">The sequence shown here is derived from an EMBL/GenBank/DDBJ whole genome shotgun (WGS) entry which is preliminary data.</text>
</comment>
<dbReference type="InterPro" id="IPR002939">
    <property type="entry name" value="DnaJ_C"/>
</dbReference>
<dbReference type="GO" id="GO:0051087">
    <property type="term" value="F:protein-folding chaperone binding"/>
    <property type="evidence" value="ECO:0007669"/>
    <property type="project" value="TreeGrafter"/>
</dbReference>
<dbReference type="Pfam" id="PF01556">
    <property type="entry name" value="DnaJ_C"/>
    <property type="match status" value="1"/>
</dbReference>
<dbReference type="SUPFAM" id="SSF56112">
    <property type="entry name" value="Protein kinase-like (PK-like)"/>
    <property type="match status" value="1"/>
</dbReference>
<dbReference type="Gene3D" id="3.30.200.20">
    <property type="entry name" value="Phosphorylase Kinase, domain 1"/>
    <property type="match status" value="1"/>
</dbReference>
<dbReference type="CDD" id="cd06257">
    <property type="entry name" value="DnaJ"/>
    <property type="match status" value="1"/>
</dbReference>
<dbReference type="InterPro" id="IPR036869">
    <property type="entry name" value="J_dom_sf"/>
</dbReference>
<gene>
    <name evidence="7" type="ORF">FOL46_002545</name>
</gene>
<feature type="transmembrane region" description="Helical" evidence="4">
    <location>
        <begin position="493"/>
        <end position="514"/>
    </location>
</feature>
<dbReference type="Pfam" id="PF09430">
    <property type="entry name" value="EMC7_beta-sandw"/>
    <property type="match status" value="1"/>
</dbReference>
<dbReference type="InterPro" id="IPR001623">
    <property type="entry name" value="DnaJ_domain"/>
</dbReference>
<keyword evidence="4" id="KW-0812">Transmembrane</keyword>
<dbReference type="SUPFAM" id="SSF46565">
    <property type="entry name" value="Chaperone J-domain"/>
    <property type="match status" value="1"/>
</dbReference>
<dbReference type="PROSITE" id="PS00636">
    <property type="entry name" value="DNAJ_1"/>
    <property type="match status" value="1"/>
</dbReference>
<dbReference type="FunFam" id="2.60.260.20:FF:000002">
    <property type="entry name" value="Dnaj homolog subfamily b member"/>
    <property type="match status" value="1"/>
</dbReference>
<evidence type="ECO:0000259" key="6">
    <source>
        <dbReference type="PROSITE" id="PS50076"/>
    </source>
</evidence>
<dbReference type="PROSITE" id="PS50011">
    <property type="entry name" value="PROTEIN_KINASE_DOM"/>
    <property type="match status" value="1"/>
</dbReference>
<dbReference type="PROSITE" id="PS50076">
    <property type="entry name" value="DNAJ_2"/>
    <property type="match status" value="1"/>
</dbReference>
<feature type="compositionally biased region" description="Basic and acidic residues" evidence="3">
    <location>
        <begin position="374"/>
        <end position="386"/>
    </location>
</feature>
<sequence>MVAGRTHNPFSLPPPPSDAALNSVSLEFPYEVLYNATQGFAIANRIGYGSYGTVYKGTLPDGTIVAIKVLQNPKRAGFKEEVRILSKYRHPNLVILMGFARCHDQRLLVYEYLSHGTLYDRLHHPSTSQQQDTPFLYRNRIDVLRSVSRGLGYLHTREQPAYHRDIKSQNILLNGHDDAKIADFGLSVLANPFLPDNSVPVTSVSGTPGYICPYYQQTRVISETTEVYGFGMVIMETLTALSPAYYDNNFIIQYNFTMEHTTAQDLWLRVDTTARWPEFIIGELVNLALNCISADVSKRPSFSHITQVLDKLVEMEDWTLAETARLPPPPEEGAPPSTIGSVGDFGADWDGLTMEDLKLPPSSSPQGAISQPADEDRNEVHAHHEEDQDEDGVSLSGPLRLSIASLSPSSSLANEAEAGEEEEDNTRIIIASPPPPVPPLPYPDTIAYHNDNIVYPRSGQGRGEGGAQKEGTMRDSIRPLNVLRVRMLMDCPIISIATLVGGFLSLGLLSTLKLNVIHREGPGVDRGYDSLPLNFIRVAVADAFGYYLWGMLIIAVVVYPIKSILDSLALDDSTSSRSLSLRDNFVARAKGIMRVSGGVYSTLVPTYIISIGILDYSIASTCEVAIQILLLRELFYLSSSSTGFKGTFVALVGIVDRLGDPVLNDDEEEEEKQDDSGNDGIPSSRSALQMLLLDYMSMHGVSAGMAGLCLLVPGVSLSMEVTSTRIVVNTLMAVSICILGGIINLLIITECKSALLWRMIGLLSQHCSSRGMTVCLHATAATAIARSFIMLFRSGFAAVAACSALLATTASAVDITGVLQVPSKLESGGGGLERIFGRSRVILEDGREYGANVDQRGIFRIPDVELGTYVLQVVNQDIEFEQLTIDVLPDNKVTAHHFDPLHSHGKMSSKGLPLVISARGRIEYFTQRESFNLLHVLKSPMAIMALVIAGIMLCLPKLQQNMMDEETMKEMKEVAANDDGLTGGLMRAMTGGGAAASDTSAVPAAASKNTKKVRILVREAMLVDEVGIEDRVPRPVVYRFLLDKAVAVRGLLGHCSCGGGVKKDADQDEIKKAYRRMALKWHPDKNPNNREAAAEKFKEVAEAYDVLSDPQKKAVYDQYGEEGLKGGAPGGPGPSGPDAQGYYTTGNFQGAPHGFHYTFSRDPNDMFAQFFKETVHRTNSFGETPFGNDSFAELFSGLGSGPRGPGRDASSTMGKQRAVEFDLNCSLEDLFHGTVKKMKVRRVSRTVQRPAEKTLEVPIKAGWKPGTRITFAGEGDEIGNSGRCQDIVFIIREKKHPMFTRDGSNLLFNASITLKEALCGFELHVPSIEGDKAIRVRIEQVVTPGFTRVIRGAGMPVSKQPGQRGDLVVTFDIVFPKTLSSQQKEILRRTL</sequence>
<organism evidence="7 8">
    <name type="scientific">Perkinsus olseni</name>
    <name type="common">Perkinsus atlanticus</name>
    <dbReference type="NCBI Taxonomy" id="32597"/>
    <lineage>
        <taxon>Eukaryota</taxon>
        <taxon>Sar</taxon>
        <taxon>Alveolata</taxon>
        <taxon>Perkinsozoa</taxon>
        <taxon>Perkinsea</taxon>
        <taxon>Perkinsida</taxon>
        <taxon>Perkinsidae</taxon>
        <taxon>Perkinsus</taxon>
    </lineage>
</organism>
<keyword evidence="2" id="KW-0547">Nucleotide-binding</keyword>
<dbReference type="SMART" id="SM00220">
    <property type="entry name" value="S_TKc"/>
    <property type="match status" value="1"/>
</dbReference>
<dbReference type="FunFam" id="2.60.260.20:FF:000006">
    <property type="entry name" value="DnaJ subfamily B member 13"/>
    <property type="match status" value="1"/>
</dbReference>
<feature type="transmembrane region" description="Helical" evidence="4">
    <location>
        <begin position="535"/>
        <end position="561"/>
    </location>
</feature>
<dbReference type="PANTHER" id="PTHR24078">
    <property type="entry name" value="DNAJ HOMOLOG SUBFAMILY C MEMBER"/>
    <property type="match status" value="1"/>
</dbReference>
<evidence type="ECO:0000256" key="3">
    <source>
        <dbReference type="SAM" id="MobiDB-lite"/>
    </source>
</evidence>
<feature type="transmembrane region" description="Helical" evidence="4">
    <location>
        <begin position="795"/>
        <end position="819"/>
    </location>
</feature>
<dbReference type="GO" id="GO:0006457">
    <property type="term" value="P:protein folding"/>
    <property type="evidence" value="ECO:0007669"/>
    <property type="project" value="InterPro"/>
</dbReference>
<keyword evidence="1" id="KW-0143">Chaperone</keyword>
<evidence type="ECO:0000313" key="8">
    <source>
        <dbReference type="Proteomes" id="UP000572268"/>
    </source>
</evidence>
<dbReference type="InterPro" id="IPR051339">
    <property type="entry name" value="DnaJ_subfamily_B"/>
</dbReference>
<dbReference type="Gene3D" id="1.10.287.110">
    <property type="entry name" value="DnaJ domain"/>
    <property type="match status" value="1"/>
</dbReference>
<dbReference type="InterPro" id="IPR011009">
    <property type="entry name" value="Kinase-like_dom_sf"/>
</dbReference>
<feature type="transmembrane region" description="Helical" evidence="4">
    <location>
        <begin position="931"/>
        <end position="953"/>
    </location>
</feature>
<feature type="region of interest" description="Disordered" evidence="3">
    <location>
        <begin position="324"/>
        <end position="436"/>
    </location>
</feature>
<dbReference type="InterPro" id="IPR018253">
    <property type="entry name" value="DnaJ_domain_CS"/>
</dbReference>
<feature type="binding site" evidence="2">
    <location>
        <position position="68"/>
    </location>
    <ligand>
        <name>ATP</name>
        <dbReference type="ChEBI" id="CHEBI:30616"/>
    </ligand>
</feature>
<dbReference type="Gene3D" id="2.60.260.20">
    <property type="entry name" value="Urease metallochaperone UreE, N-terminal domain"/>
    <property type="match status" value="2"/>
</dbReference>
<reference evidence="7 8" key="1">
    <citation type="submission" date="2020-04" db="EMBL/GenBank/DDBJ databases">
        <title>Perkinsus olseni comparative genomics.</title>
        <authorList>
            <person name="Bogema D.R."/>
        </authorList>
    </citation>
    <scope>NUCLEOTIDE SEQUENCE [LARGE SCALE GENOMIC DNA]</scope>
    <source>
        <strain evidence="7">ATCC PRA-31</strain>
    </source>
</reference>
<dbReference type="Pfam" id="PF00069">
    <property type="entry name" value="Pkinase"/>
    <property type="match status" value="1"/>
</dbReference>
<feature type="transmembrane region" description="Helical" evidence="4">
    <location>
        <begin position="692"/>
        <end position="714"/>
    </location>
</feature>
<dbReference type="PROSITE" id="PS00107">
    <property type="entry name" value="PROTEIN_KINASE_ATP"/>
    <property type="match status" value="1"/>
</dbReference>
<dbReference type="PANTHER" id="PTHR24078:SF553">
    <property type="entry name" value="DNAJ HOMOLOG SUBFAMILY B MEMBER 5"/>
    <property type="match status" value="1"/>
</dbReference>
<dbReference type="GO" id="GO:0005524">
    <property type="term" value="F:ATP binding"/>
    <property type="evidence" value="ECO:0007669"/>
    <property type="project" value="UniProtKB-UniRule"/>
</dbReference>
<dbReference type="GO" id="GO:0004672">
    <property type="term" value="F:protein kinase activity"/>
    <property type="evidence" value="ECO:0007669"/>
    <property type="project" value="InterPro"/>
</dbReference>
<dbReference type="GO" id="GO:0051082">
    <property type="term" value="F:unfolded protein binding"/>
    <property type="evidence" value="ECO:0007669"/>
    <property type="project" value="InterPro"/>
</dbReference>
<feature type="domain" description="Protein kinase" evidence="5">
    <location>
        <begin position="40"/>
        <end position="313"/>
    </location>
</feature>
<evidence type="ECO:0000256" key="2">
    <source>
        <dbReference type="PROSITE-ProRule" id="PRU10141"/>
    </source>
</evidence>
<dbReference type="GO" id="GO:0005829">
    <property type="term" value="C:cytosol"/>
    <property type="evidence" value="ECO:0007669"/>
    <property type="project" value="TreeGrafter"/>
</dbReference>
<protein>
    <submittedName>
        <fullName evidence="7">Uncharacterized protein</fullName>
    </submittedName>
</protein>
<feature type="region of interest" description="Disordered" evidence="3">
    <location>
        <begin position="1121"/>
        <end position="1145"/>
    </location>
</feature>
<keyword evidence="4" id="KW-0472">Membrane</keyword>
<proteinExistence type="predicted"/>
<dbReference type="SMART" id="SM00271">
    <property type="entry name" value="DnaJ"/>
    <property type="match status" value="1"/>
</dbReference>
<feature type="compositionally biased region" description="Low complexity" evidence="3">
    <location>
        <begin position="399"/>
        <end position="416"/>
    </location>
</feature>
<keyword evidence="4" id="KW-1133">Transmembrane helix</keyword>
<evidence type="ECO:0000313" key="7">
    <source>
        <dbReference type="EMBL" id="KAF4667406.1"/>
    </source>
</evidence>
<feature type="transmembrane region" description="Helical" evidence="4">
    <location>
        <begin position="726"/>
        <end position="748"/>
    </location>
</feature>
<accession>A0A7J6M7M1</accession>
<evidence type="ECO:0000256" key="4">
    <source>
        <dbReference type="SAM" id="Phobius"/>
    </source>
</evidence>
<evidence type="ECO:0000259" key="5">
    <source>
        <dbReference type="PROSITE" id="PS50011"/>
    </source>
</evidence>
<dbReference type="Gene3D" id="1.10.510.10">
    <property type="entry name" value="Transferase(Phosphotransferase) domain 1"/>
    <property type="match status" value="1"/>
</dbReference>
<dbReference type="InterPro" id="IPR000719">
    <property type="entry name" value="Prot_kinase_dom"/>
</dbReference>
<dbReference type="Pfam" id="PF00226">
    <property type="entry name" value="DnaJ"/>
    <property type="match status" value="1"/>
</dbReference>
<dbReference type="Proteomes" id="UP000572268">
    <property type="component" value="Unassembled WGS sequence"/>
</dbReference>
<keyword evidence="2" id="KW-0067">ATP-binding</keyword>
<dbReference type="CDD" id="cd10747">
    <property type="entry name" value="DnaJ_C"/>
    <property type="match status" value="1"/>
</dbReference>
<feature type="domain" description="J" evidence="6">
    <location>
        <begin position="1047"/>
        <end position="1120"/>
    </location>
</feature>
<evidence type="ECO:0000256" key="1">
    <source>
        <dbReference type="ARBA" id="ARBA00023186"/>
    </source>
</evidence>
<dbReference type="InterPro" id="IPR019008">
    <property type="entry name" value="Beta_sandwich_EMC7"/>
</dbReference>
<dbReference type="InterPro" id="IPR008971">
    <property type="entry name" value="HSP40/DnaJ_pept-bd"/>
</dbReference>